<feature type="transmembrane region" description="Helical" evidence="1">
    <location>
        <begin position="6"/>
        <end position="30"/>
    </location>
</feature>
<proteinExistence type="predicted"/>
<evidence type="ECO:0000313" key="3">
    <source>
        <dbReference type="Proteomes" id="UP000218327"/>
    </source>
</evidence>
<accession>A0A2A5APV7</accession>
<name>A0A2A5APV7_9GAMM</name>
<keyword evidence="1" id="KW-0472">Membrane</keyword>
<organism evidence="2 3">
    <name type="scientific">SAR86 cluster bacterium</name>
    <dbReference type="NCBI Taxonomy" id="2030880"/>
    <lineage>
        <taxon>Bacteria</taxon>
        <taxon>Pseudomonadati</taxon>
        <taxon>Pseudomonadota</taxon>
        <taxon>Gammaproteobacteria</taxon>
        <taxon>SAR86 cluster</taxon>
    </lineage>
</organism>
<reference evidence="3" key="1">
    <citation type="submission" date="2017-08" db="EMBL/GenBank/DDBJ databases">
        <title>A dynamic microbial community with high functional redundancy inhabits the cold, oxic subseafloor aquifer.</title>
        <authorList>
            <person name="Tully B.J."/>
            <person name="Wheat C.G."/>
            <person name="Glazer B.T."/>
            <person name="Huber J.A."/>
        </authorList>
    </citation>
    <scope>NUCLEOTIDE SEQUENCE [LARGE SCALE GENOMIC DNA]</scope>
</reference>
<protein>
    <submittedName>
        <fullName evidence="2">Uncharacterized protein</fullName>
    </submittedName>
</protein>
<comment type="caution">
    <text evidence="2">The sequence shown here is derived from an EMBL/GenBank/DDBJ whole genome shotgun (WGS) entry which is preliminary data.</text>
</comment>
<dbReference type="EMBL" id="NVVJ01000078">
    <property type="protein sequence ID" value="PCJ20778.1"/>
    <property type="molecule type" value="Genomic_DNA"/>
</dbReference>
<keyword evidence="1" id="KW-0812">Transmembrane</keyword>
<evidence type="ECO:0000313" key="2">
    <source>
        <dbReference type="EMBL" id="PCJ20778.1"/>
    </source>
</evidence>
<gene>
    <name evidence="2" type="ORF">COA96_15730</name>
</gene>
<dbReference type="Proteomes" id="UP000218327">
    <property type="component" value="Unassembled WGS sequence"/>
</dbReference>
<evidence type="ECO:0000256" key="1">
    <source>
        <dbReference type="SAM" id="Phobius"/>
    </source>
</evidence>
<dbReference type="AlphaFoldDB" id="A0A2A5APV7"/>
<keyword evidence="1" id="KW-1133">Transmembrane helix</keyword>
<sequence length="258" mass="28624">MTWEWIDWPTIICYLLVLITCTGLACADLLGRFKSGNSIRSILNGTPQTLFYILSSGAGSITFFGSETLEYTQIILTTSENISLGVVQSVLFSVATYVALRTTISNGESIEVGPGLIFLALIQSVERRIDQDRMVVAGTEIMKIEKVSPRGIMFVVLPYCFDQAEKDQGDREKITETLEAIYRNEDIDIQEAERSALMLSHLHKIFSLAVVQSATALVSKEISPKMRPGSKNIVGEKPKNGLELALDELIEKLSEQRK</sequence>